<protein>
    <submittedName>
        <fullName evidence="1">Uncharacterized protein</fullName>
    </submittedName>
</protein>
<dbReference type="AlphaFoldDB" id="A0A521G5D8"/>
<name>A0A521G5D8_9BACT</name>
<accession>A0A521G5D8</accession>
<comment type="caution">
    <text evidence="1">The sequence shown here is derived from an EMBL/GenBank/DDBJ whole genome shotgun (WGS) entry which is preliminary data.</text>
</comment>
<organism evidence="1 2">
    <name type="scientific">Candidatus Electronema aureum</name>
    <dbReference type="NCBI Taxonomy" id="2005002"/>
    <lineage>
        <taxon>Bacteria</taxon>
        <taxon>Pseudomonadati</taxon>
        <taxon>Thermodesulfobacteriota</taxon>
        <taxon>Desulfobulbia</taxon>
        <taxon>Desulfobulbales</taxon>
        <taxon>Desulfobulbaceae</taxon>
        <taxon>Candidatus Electronema</taxon>
    </lineage>
</organism>
<dbReference type="Proteomes" id="UP000316238">
    <property type="component" value="Unassembled WGS sequence"/>
</dbReference>
<reference evidence="1" key="1">
    <citation type="submission" date="2017-07" db="EMBL/GenBank/DDBJ databases">
        <title>The cable genome - Insights into the physiology and evolution of filamentous bacteria capable of sulfide oxidation via long distance electron transfer.</title>
        <authorList>
            <person name="Thorup C."/>
            <person name="Bjerg J.T."/>
            <person name="Schreiber L."/>
            <person name="Nielsen L.P."/>
            <person name="Kjeldsen K.U."/>
            <person name="Boesen T."/>
            <person name="Boggild A."/>
            <person name="Meysman F."/>
            <person name="Geelhoed J."/>
            <person name="Schramm A."/>
        </authorList>
    </citation>
    <scope>NUCLEOTIDE SEQUENCE [LARGE SCALE GENOMIC DNA]</scope>
    <source>
        <strain evidence="1">GS</strain>
    </source>
</reference>
<gene>
    <name evidence="1" type="ORF">CDV28_101117</name>
</gene>
<evidence type="ECO:0000313" key="1">
    <source>
        <dbReference type="EMBL" id="TAA76218.1"/>
    </source>
</evidence>
<sequence>MMGYDEIVKGCELLGYRDKFRLAQLLIQIARKEEEIHNPQNRIGISKEESYKETAASEKNSIEYVMERIEKLAEFNSGNVSVSRWYFRTRSGGNRCRIAKTEIIEN</sequence>
<proteinExistence type="predicted"/>
<evidence type="ECO:0000313" key="2">
    <source>
        <dbReference type="Proteomes" id="UP000316238"/>
    </source>
</evidence>
<keyword evidence="2" id="KW-1185">Reference proteome</keyword>
<dbReference type="EMBL" id="NQJD01000001">
    <property type="protein sequence ID" value="TAA76218.1"/>
    <property type="molecule type" value="Genomic_DNA"/>
</dbReference>